<keyword evidence="3" id="KW-1185">Reference proteome</keyword>
<dbReference type="Proteomes" id="UP000019763">
    <property type="component" value="Unassembled WGS sequence"/>
</dbReference>
<organism evidence="2 3">
    <name type="scientific">Gregarina niphandrodes</name>
    <name type="common">Septate eugregarine</name>
    <dbReference type="NCBI Taxonomy" id="110365"/>
    <lineage>
        <taxon>Eukaryota</taxon>
        <taxon>Sar</taxon>
        <taxon>Alveolata</taxon>
        <taxon>Apicomplexa</taxon>
        <taxon>Conoidasida</taxon>
        <taxon>Gregarinasina</taxon>
        <taxon>Eugregarinorida</taxon>
        <taxon>Gregarinidae</taxon>
        <taxon>Gregarina</taxon>
    </lineage>
</organism>
<comment type="caution">
    <text evidence="2">The sequence shown here is derived from an EMBL/GenBank/DDBJ whole genome shotgun (WGS) entry which is preliminary data.</text>
</comment>
<dbReference type="AlphaFoldDB" id="A0A023AWW1"/>
<reference evidence="2" key="1">
    <citation type="submission" date="2013-12" db="EMBL/GenBank/DDBJ databases">
        <authorList>
            <person name="Omoto C.K."/>
            <person name="Sibley D."/>
            <person name="Venepally P."/>
            <person name="Hadjithomas M."/>
            <person name="Karamycheva S."/>
            <person name="Brunk B."/>
            <person name="Roos D."/>
            <person name="Caler E."/>
            <person name="Lorenzi H."/>
        </authorList>
    </citation>
    <scope>NUCLEOTIDE SEQUENCE</scope>
</reference>
<name>A0A023AWW1_GRENI</name>
<sequence>MTGGEWTVAKSRHRTKGSSEWSGGTPMRFQYYNTVGDLDAAVNASRQRTVLRSLTETITQAARNRFPDAVDISVIGVGIGSLCRNKASIEQWALFAHVCDALAREYKQVNRVISEPDLSELDISFMQSRSTRIVTVPIAVQITALPAIMRFQIMRPQAGVAEPEVIS</sequence>
<protein>
    <submittedName>
        <fullName evidence="2">Uncharacterized protein</fullName>
    </submittedName>
</protein>
<dbReference type="GeneID" id="22916076"/>
<evidence type="ECO:0000313" key="2">
    <source>
        <dbReference type="EMBL" id="EZG43236.1"/>
    </source>
</evidence>
<evidence type="ECO:0000313" key="3">
    <source>
        <dbReference type="Proteomes" id="UP000019763"/>
    </source>
</evidence>
<dbReference type="VEuPathDB" id="CryptoDB:GNI_180890"/>
<gene>
    <name evidence="2" type="ORF">GNI_180890</name>
</gene>
<accession>A0A023AWW1</accession>
<dbReference type="RefSeq" id="XP_011133504.1">
    <property type="nucleotide sequence ID" value="XM_011135202.1"/>
</dbReference>
<dbReference type="EMBL" id="AFNH02001366">
    <property type="protein sequence ID" value="EZG43236.1"/>
    <property type="molecule type" value="Genomic_DNA"/>
</dbReference>
<feature type="region of interest" description="Disordered" evidence="1">
    <location>
        <begin position="1"/>
        <end position="21"/>
    </location>
</feature>
<proteinExistence type="predicted"/>
<evidence type="ECO:0000256" key="1">
    <source>
        <dbReference type="SAM" id="MobiDB-lite"/>
    </source>
</evidence>